<dbReference type="Proteomes" id="UP000798662">
    <property type="component" value="Chromosome 1"/>
</dbReference>
<accession>A0ACC3BXD7</accession>
<name>A0ACC3BXD7_PYRYE</name>
<gene>
    <name evidence="1" type="ORF">I4F81_005172</name>
</gene>
<sequence>MGSDPAVAATMAGGVAATAAALVRPASGVASPRCCRRRRRHRRTALVATAAATAAVATVVALSTAAATDGAALLPPRPAAAAATNPTLATAVNVATAALTATGWDAPDLWDQPPPPPSLSSSSSVSLLSTGATGEQTSPTGEQTSPTGEQTSPTGEQTSPTGEQTSLTGEQTSSTALGGDVADGAEDVVRLTGRLRSAAATASAVAVGAGEGTVVVDGGGNGGGDDSGRSVGTAAAAASVDVSALSGTPLALGGPAIVPAAPAAPAASPPPSPLSATGSVGAVVDPPVEEDFDPPYGSLPDEGVLAPTAAMAAGTVVEGGSGGPSPPPLPPPPSTPRSPVARDAGPGVPVSDFGQDYDPPAGLTHPPLSRRAAADAAATPPVGGTVLAAGEGGGGGAPAAPVGGTDLPAGSVGPPVATATGNAGTPTTTAADEGDVAASPPAAVGGPAAGGASPYFPYSRAWPPPGSHPFFQGDHAAALFEASAALRRLAESEVAAAPVPPSLVRTGAPPPPLSGASVWAADGPAGSPPPLSSSPPPPPSPALPSSLPSVPSSPSPPSPSSSPSPPPPSSSLPSPLPPSRPPPPRASLSQPPPLPPSPPPPPPLARSPPPPRHQSSVGAPGTRLPSPSRPSASLPPPTPPPSPPPLGRVSAPTRPTLRFSGGGVLADDEDAAADVATAQCKVANEQLMLAHHMHDFHDEGGAKAFKGSLWALRQLLRDTDGQAEGGPGASPSMGTEGGGRDPPRRRREPGMVVDVGANRGQSIETWASLFPGGNIILVEGNPSTATVLEGVVAKRQKAAASGKARGVAAVKVVRALVGNTTRVVTFRSSINGRSSELSGAFADGSPKVRLTEFQYMKVPMDTLDNVLRVATRDLAANLRVPPHAPGSSPPAAPAPRRKYAVDLLKTDTEGWDVVALAGAPATLAATRMVLWECHMKMATEGGPRTTHRQAAALLSAAGFDSYKLSAHALLRFDGDWYDARLDKGRYMGWHNCLAIRRDDPARQQVLSRLNGLTACVRPWGLQHN</sequence>
<protein>
    <submittedName>
        <fullName evidence="1">Uncharacterized protein</fullName>
    </submittedName>
</protein>
<organism evidence="1 2">
    <name type="scientific">Pyropia yezoensis</name>
    <name type="common">Susabi-nori</name>
    <name type="synonym">Porphyra yezoensis</name>
    <dbReference type="NCBI Taxonomy" id="2788"/>
    <lineage>
        <taxon>Eukaryota</taxon>
        <taxon>Rhodophyta</taxon>
        <taxon>Bangiophyceae</taxon>
        <taxon>Bangiales</taxon>
        <taxon>Bangiaceae</taxon>
        <taxon>Pyropia</taxon>
    </lineage>
</organism>
<proteinExistence type="predicted"/>
<comment type="caution">
    <text evidence="1">The sequence shown here is derived from an EMBL/GenBank/DDBJ whole genome shotgun (WGS) entry which is preliminary data.</text>
</comment>
<keyword evidence="2" id="KW-1185">Reference proteome</keyword>
<evidence type="ECO:0000313" key="1">
    <source>
        <dbReference type="EMBL" id="KAK1862605.1"/>
    </source>
</evidence>
<evidence type="ECO:0000313" key="2">
    <source>
        <dbReference type="Proteomes" id="UP000798662"/>
    </source>
</evidence>
<dbReference type="EMBL" id="CM020618">
    <property type="protein sequence ID" value="KAK1862605.1"/>
    <property type="molecule type" value="Genomic_DNA"/>
</dbReference>
<reference evidence="1" key="1">
    <citation type="submission" date="2019-11" db="EMBL/GenBank/DDBJ databases">
        <title>Nori genome reveals adaptations in red seaweeds to the harsh intertidal environment.</title>
        <authorList>
            <person name="Wang D."/>
            <person name="Mao Y."/>
        </authorList>
    </citation>
    <scope>NUCLEOTIDE SEQUENCE</scope>
    <source>
        <tissue evidence="1">Gametophyte</tissue>
    </source>
</reference>